<dbReference type="InterPro" id="IPR032808">
    <property type="entry name" value="DoxX"/>
</dbReference>
<comment type="subcellular location">
    <subcellularLocation>
        <location evidence="1">Membrane</location>
        <topology evidence="1">Multi-pass membrane protein</topology>
    </subcellularLocation>
</comment>
<keyword evidence="3 5" id="KW-1133">Transmembrane helix</keyword>
<dbReference type="EMBL" id="BCSX01000068">
    <property type="protein sequence ID" value="GAS93022.1"/>
    <property type="molecule type" value="Genomic_DNA"/>
</dbReference>
<organism evidence="6 7">
    <name type="scientific">Mycolicibacterium brisbanense</name>
    <dbReference type="NCBI Taxonomy" id="146020"/>
    <lineage>
        <taxon>Bacteria</taxon>
        <taxon>Bacillati</taxon>
        <taxon>Actinomycetota</taxon>
        <taxon>Actinomycetes</taxon>
        <taxon>Mycobacteriales</taxon>
        <taxon>Mycobacteriaceae</taxon>
        <taxon>Mycolicibacterium</taxon>
    </lineage>
</organism>
<evidence type="ECO:0000256" key="1">
    <source>
        <dbReference type="ARBA" id="ARBA00004141"/>
    </source>
</evidence>
<dbReference type="OrthoDB" id="165191at2"/>
<proteinExistence type="predicted"/>
<evidence type="ECO:0000256" key="3">
    <source>
        <dbReference type="ARBA" id="ARBA00022989"/>
    </source>
</evidence>
<dbReference type="Pfam" id="PF13564">
    <property type="entry name" value="DoxX_2"/>
    <property type="match status" value="1"/>
</dbReference>
<evidence type="ECO:0000256" key="4">
    <source>
        <dbReference type="ARBA" id="ARBA00023136"/>
    </source>
</evidence>
<feature type="transmembrane region" description="Helical" evidence="5">
    <location>
        <begin position="69"/>
        <end position="86"/>
    </location>
</feature>
<feature type="transmembrane region" description="Helical" evidence="5">
    <location>
        <begin position="93"/>
        <end position="116"/>
    </location>
</feature>
<keyword evidence="4 5" id="KW-0472">Membrane</keyword>
<evidence type="ECO:0000256" key="5">
    <source>
        <dbReference type="SAM" id="Phobius"/>
    </source>
</evidence>
<reference evidence="7" key="2">
    <citation type="submission" date="2016-02" db="EMBL/GenBank/DDBJ databases">
        <title>Draft genome sequence of five rapidly growing Mycobacterium species.</title>
        <authorList>
            <person name="Katahira K."/>
            <person name="Gotou Y."/>
            <person name="Iida K."/>
            <person name="Ogura Y."/>
            <person name="Hayashi T."/>
        </authorList>
    </citation>
    <scope>NUCLEOTIDE SEQUENCE [LARGE SCALE GENOMIC DNA]</scope>
    <source>
        <strain evidence="7">JCM15654</strain>
    </source>
</reference>
<evidence type="ECO:0000313" key="7">
    <source>
        <dbReference type="Proteomes" id="UP000069620"/>
    </source>
</evidence>
<dbReference type="RefSeq" id="WP_062832533.1">
    <property type="nucleotide sequence ID" value="NZ_BCSX01000068.1"/>
</dbReference>
<dbReference type="AlphaFoldDB" id="A0A100W784"/>
<comment type="caution">
    <text evidence="6">The sequence shown here is derived from an EMBL/GenBank/DDBJ whole genome shotgun (WGS) entry which is preliminary data.</text>
</comment>
<accession>A0A100W784</accession>
<protein>
    <recommendedName>
        <fullName evidence="8">DoxX family protein</fullName>
    </recommendedName>
</protein>
<reference evidence="7" key="1">
    <citation type="journal article" date="2016" name="Genome Announc.">
        <title>Draft Genome Sequences of Five Rapidly Growing Mycobacterium Species, M. thermoresistibile, M. fortuitum subsp. acetamidolyticum, M. canariasense, M. brisbanense, and M. novocastrense.</title>
        <authorList>
            <person name="Katahira K."/>
            <person name="Ogura Y."/>
            <person name="Gotoh Y."/>
            <person name="Hayashi T."/>
        </authorList>
    </citation>
    <scope>NUCLEOTIDE SEQUENCE [LARGE SCALE GENOMIC DNA]</scope>
    <source>
        <strain evidence="7">JCM15654</strain>
    </source>
</reference>
<keyword evidence="2 5" id="KW-0812">Transmembrane</keyword>
<gene>
    <name evidence="6" type="ORF">RMCB_7118</name>
</gene>
<evidence type="ECO:0000256" key="2">
    <source>
        <dbReference type="ARBA" id="ARBA00022692"/>
    </source>
</evidence>
<keyword evidence="7" id="KW-1185">Reference proteome</keyword>
<dbReference type="STRING" id="146020.RMCB_7118"/>
<evidence type="ECO:0000313" key="6">
    <source>
        <dbReference type="EMBL" id="GAS93022.1"/>
    </source>
</evidence>
<dbReference type="GO" id="GO:0016020">
    <property type="term" value="C:membrane"/>
    <property type="evidence" value="ECO:0007669"/>
    <property type="project" value="UniProtKB-SubCell"/>
</dbReference>
<feature type="transmembrane region" description="Helical" evidence="5">
    <location>
        <begin position="6"/>
        <end position="26"/>
    </location>
</feature>
<evidence type="ECO:0008006" key="8">
    <source>
        <dbReference type="Google" id="ProtNLM"/>
    </source>
</evidence>
<name>A0A100W784_9MYCO</name>
<dbReference type="Proteomes" id="UP000069620">
    <property type="component" value="Unassembled WGS sequence"/>
</dbReference>
<feature type="transmembrane region" description="Helical" evidence="5">
    <location>
        <begin position="46"/>
        <end position="63"/>
    </location>
</feature>
<sequence>MSIAVVVASIVLAVYLGVAAILNLFYLEEARKNGQRLGLSRGLSQFIGACQLAGAIGLIGGLFWRPLGIAAAVGFLLMMIGAVIAHRRVRDSIVATLPAVVVFCVTAFVFAGQLALVAV</sequence>